<keyword evidence="2" id="KW-1185">Reference proteome</keyword>
<comment type="caution">
    <text evidence="1">The sequence shown here is derived from an EMBL/GenBank/DDBJ whole genome shotgun (WGS) entry which is preliminary data.</text>
</comment>
<dbReference type="EMBL" id="CM046113">
    <property type="protein sequence ID" value="KAI8421119.1"/>
    <property type="molecule type" value="Genomic_DNA"/>
</dbReference>
<sequence>MLPYAEGVLPVIWTFQHDNDPKHTACPVFTTGSRGARIISISGFKFFRQAAYGMKTRWFCSEQRHGCKAVVYTVEDEIVKYPVFIRGSRGARIICMSGFKFLRQATYGIKTRWYCRNQRNGCKAVLYTIEDQIIK</sequence>
<evidence type="ECO:0000313" key="1">
    <source>
        <dbReference type="EMBL" id="KAI8421119.1"/>
    </source>
</evidence>
<reference evidence="1 2" key="1">
    <citation type="journal article" date="2022" name="Genome Biol. Evol.">
        <title>The Spruce Budworm Genome: Reconstructing the Evolutionary History of Antifreeze Proteins.</title>
        <authorList>
            <person name="Beliveau C."/>
            <person name="Gagne P."/>
            <person name="Picq S."/>
            <person name="Vernygora O."/>
            <person name="Keeling C.I."/>
            <person name="Pinkney K."/>
            <person name="Doucet D."/>
            <person name="Wen F."/>
            <person name="Johnston J.S."/>
            <person name="Maaroufi H."/>
            <person name="Boyle B."/>
            <person name="Laroche J."/>
            <person name="Dewar K."/>
            <person name="Juretic N."/>
            <person name="Blackburn G."/>
            <person name="Nisole A."/>
            <person name="Brunet B."/>
            <person name="Brandao M."/>
            <person name="Lumley L."/>
            <person name="Duan J."/>
            <person name="Quan G."/>
            <person name="Lucarotti C.J."/>
            <person name="Roe A.D."/>
            <person name="Sperling F.A.H."/>
            <person name="Levesque R.C."/>
            <person name="Cusson M."/>
        </authorList>
    </citation>
    <scope>NUCLEOTIDE SEQUENCE [LARGE SCALE GENOMIC DNA]</scope>
    <source>
        <strain evidence="1">Glfc:IPQL:Cfum</strain>
    </source>
</reference>
<organism evidence="1 2">
    <name type="scientific">Choristoneura fumiferana</name>
    <name type="common">Spruce budworm moth</name>
    <name type="synonym">Archips fumiferana</name>
    <dbReference type="NCBI Taxonomy" id="7141"/>
    <lineage>
        <taxon>Eukaryota</taxon>
        <taxon>Metazoa</taxon>
        <taxon>Ecdysozoa</taxon>
        <taxon>Arthropoda</taxon>
        <taxon>Hexapoda</taxon>
        <taxon>Insecta</taxon>
        <taxon>Pterygota</taxon>
        <taxon>Neoptera</taxon>
        <taxon>Endopterygota</taxon>
        <taxon>Lepidoptera</taxon>
        <taxon>Glossata</taxon>
        <taxon>Ditrysia</taxon>
        <taxon>Tortricoidea</taxon>
        <taxon>Tortricidae</taxon>
        <taxon>Tortricinae</taxon>
        <taxon>Choristoneura</taxon>
    </lineage>
</organism>
<dbReference type="Proteomes" id="UP001064048">
    <property type="component" value="Chromosome 13"/>
</dbReference>
<name>A0ACC0JAI6_CHOFU</name>
<evidence type="ECO:0000313" key="2">
    <source>
        <dbReference type="Proteomes" id="UP001064048"/>
    </source>
</evidence>
<accession>A0ACC0JAI6</accession>
<protein>
    <submittedName>
        <fullName evidence="1">Uncharacterized protein</fullName>
    </submittedName>
</protein>
<gene>
    <name evidence="1" type="ORF">MSG28_008212</name>
</gene>
<proteinExistence type="predicted"/>